<feature type="compositionally biased region" description="Acidic residues" evidence="1">
    <location>
        <begin position="922"/>
        <end position="934"/>
    </location>
</feature>
<dbReference type="RefSeq" id="XP_058331607.1">
    <property type="nucleotide sequence ID" value="XM_058472604.1"/>
</dbReference>
<dbReference type="PANTHER" id="PTHR35140">
    <property type="entry name" value="MITOTIC CHECK POINT PROTEIN BFA1"/>
    <property type="match status" value="1"/>
</dbReference>
<feature type="region of interest" description="Disordered" evidence="1">
    <location>
        <begin position="424"/>
        <end position="539"/>
    </location>
</feature>
<gene>
    <name evidence="2" type="ORF">N7468_003307</name>
</gene>
<keyword evidence="3" id="KW-1185">Reference proteome</keyword>
<evidence type="ECO:0000313" key="3">
    <source>
        <dbReference type="Proteomes" id="UP001150941"/>
    </source>
</evidence>
<dbReference type="GO" id="GO:0005096">
    <property type="term" value="F:GTPase activator activity"/>
    <property type="evidence" value="ECO:0007669"/>
    <property type="project" value="InterPro"/>
</dbReference>
<feature type="compositionally biased region" description="Polar residues" evidence="1">
    <location>
        <begin position="449"/>
        <end position="465"/>
    </location>
</feature>
<reference evidence="2" key="2">
    <citation type="journal article" date="2023" name="IMA Fungus">
        <title>Comparative genomic study of the Penicillium genus elucidates a diverse pangenome and 15 lateral gene transfer events.</title>
        <authorList>
            <person name="Petersen C."/>
            <person name="Sorensen T."/>
            <person name="Nielsen M.R."/>
            <person name="Sondergaard T.E."/>
            <person name="Sorensen J.L."/>
            <person name="Fitzpatrick D.A."/>
            <person name="Frisvad J.C."/>
            <person name="Nielsen K.L."/>
        </authorList>
    </citation>
    <scope>NUCLEOTIDE SEQUENCE</scope>
    <source>
        <strain evidence="2">IBT 19713</strain>
    </source>
</reference>
<dbReference type="AlphaFoldDB" id="A0A9W9TS52"/>
<dbReference type="EMBL" id="JAPQKS010000003">
    <property type="protein sequence ID" value="KAJ5238688.1"/>
    <property type="molecule type" value="Genomic_DNA"/>
</dbReference>
<feature type="compositionally biased region" description="Polar residues" evidence="1">
    <location>
        <begin position="512"/>
        <end position="526"/>
    </location>
</feature>
<feature type="compositionally biased region" description="Basic and acidic residues" evidence="1">
    <location>
        <begin position="51"/>
        <end position="66"/>
    </location>
</feature>
<feature type="region of interest" description="Disordered" evidence="1">
    <location>
        <begin position="568"/>
        <end position="683"/>
    </location>
</feature>
<dbReference type="GeneID" id="83199907"/>
<proteinExistence type="predicted"/>
<feature type="region of interest" description="Disordered" evidence="1">
    <location>
        <begin position="695"/>
        <end position="788"/>
    </location>
</feature>
<organism evidence="2 3">
    <name type="scientific">Penicillium chermesinum</name>
    <dbReference type="NCBI Taxonomy" id="63820"/>
    <lineage>
        <taxon>Eukaryota</taxon>
        <taxon>Fungi</taxon>
        <taxon>Dikarya</taxon>
        <taxon>Ascomycota</taxon>
        <taxon>Pezizomycotina</taxon>
        <taxon>Eurotiomycetes</taxon>
        <taxon>Eurotiomycetidae</taxon>
        <taxon>Eurotiales</taxon>
        <taxon>Aspergillaceae</taxon>
        <taxon>Penicillium</taxon>
    </lineage>
</organism>
<reference evidence="2" key="1">
    <citation type="submission" date="2022-11" db="EMBL/GenBank/DDBJ databases">
        <authorList>
            <person name="Petersen C."/>
        </authorList>
    </citation>
    <scope>NUCLEOTIDE SEQUENCE</scope>
    <source>
        <strain evidence="2">IBT 19713</strain>
    </source>
</reference>
<feature type="compositionally biased region" description="Basic and acidic residues" evidence="1">
    <location>
        <begin position="938"/>
        <end position="949"/>
    </location>
</feature>
<comment type="caution">
    <text evidence="2">The sequence shown here is derived from an EMBL/GenBank/DDBJ whole genome shotgun (WGS) entry which is preliminary data.</text>
</comment>
<feature type="compositionally biased region" description="Basic residues" evidence="1">
    <location>
        <begin position="579"/>
        <end position="593"/>
    </location>
</feature>
<protein>
    <recommendedName>
        <fullName evidence="4">Cytokinesis regulator</fullName>
    </recommendedName>
</protein>
<evidence type="ECO:0008006" key="4">
    <source>
        <dbReference type="Google" id="ProtNLM"/>
    </source>
</evidence>
<evidence type="ECO:0000313" key="2">
    <source>
        <dbReference type="EMBL" id="KAJ5238688.1"/>
    </source>
</evidence>
<feature type="compositionally biased region" description="Polar residues" evidence="1">
    <location>
        <begin position="38"/>
        <end position="48"/>
    </location>
</feature>
<feature type="region of interest" description="Disordered" evidence="1">
    <location>
        <begin position="37"/>
        <end position="68"/>
    </location>
</feature>
<evidence type="ECO:0000256" key="1">
    <source>
        <dbReference type="SAM" id="MobiDB-lite"/>
    </source>
</evidence>
<dbReference type="PANTHER" id="PTHR35140:SF1">
    <property type="entry name" value="MITOTIC CHECK POINT PROTEIN BFA1"/>
    <property type="match status" value="1"/>
</dbReference>
<feature type="compositionally biased region" description="Polar residues" evidence="1">
    <location>
        <begin position="472"/>
        <end position="499"/>
    </location>
</feature>
<feature type="region of interest" description="Disordered" evidence="1">
    <location>
        <begin position="890"/>
        <end position="974"/>
    </location>
</feature>
<dbReference type="GO" id="GO:1990334">
    <property type="term" value="C:Bfa1-Bub2 complex"/>
    <property type="evidence" value="ECO:0007669"/>
    <property type="project" value="InterPro"/>
</dbReference>
<accession>A0A9W9TS52</accession>
<sequence length="974" mass="105202">MAASVAPTLGKDDELIECWDDDDDLQFHDGIQLRAASSAGSVTNSSFRPSGHRDSISSRLSTRSEIDSNAGDEDWQVILQGHDEFAKEEALASAKDAGIPIPENIPNSALLGGVIKRLSSRKPKRTFVDDWSDDVELPGPDAILQLRTQQDLGFPDAIRHSGSTLASPVKSAASSWADDKSTRQQPALAILDRCNDENFTKMYHNASPIKTSTHQGVSEPLQKQARGIVLEDKIDDFDGDLELPPVHQPLRLSDPKDRTGVPSPILDEFDLEWAEGSIGVRVGGTARDGRSIPSSTISIASPSASSCITGGSDDGLDGLVFPDGPLDLTATFRKQQEAHTHEKTSSGVETLKASSHDTDDFFTGLEVDDGRAFVSGKLSLNPNVKCRTEWPASPTRRLATTLVFTNNSSSSPLQNTRIPRLSNHDRAHSTHSSHLETVSESGAPLSKFPRSQTRLGHASQSSISSLPAARTTFASLTSTKPGRQTLGSRTANATASTGEYRTPSRHLRTKRSLPSMQGTTTTTSARNFHRVSPPQDETTQATLIRPKTPVDQAASHRRISIPKAHTPFIPAGASERQSHHVSVKASRPPRRHHSDSSGDFLTPQNNFLRSSRSSRSEALRLSLGDGKSESASPPTKRTLTRPTRRRNFGDGSELQSFDDLPTSVSAESKYMKNPSGRGAPRTMRARLSQSGININDSSAVQSSTPPSFSKPTNSLPHFARDTNASRNAREQRIASMSSKNRELNAPGSFNPNWKAPPVSRISPNAGSVRSRKSRSGTKPPSKPHLIKPMGTGVQEAKSVKGMQYNPTTFRWEGNENLVQDFDVSIAPKSPKPAPALITNMGVVDNVQTVGGMIFDPQRMCWLRAASPGSGHNGGIAPEDEEDVFAGLDDLDDKLAGSPQQGPGTLEACDPTGADADPSAGESSDEGPMTEEFDVGPEFVRRQRAEEDKWRRKVNKWVGPDRGSTKPTGDGRYGI</sequence>
<dbReference type="InterPro" id="IPR034586">
    <property type="entry name" value="Bfa1/Byr4"/>
</dbReference>
<dbReference type="Proteomes" id="UP001150941">
    <property type="component" value="Unassembled WGS sequence"/>
</dbReference>
<name>A0A9W9TS52_9EURO</name>
<feature type="compositionally biased region" description="Polar residues" evidence="1">
    <location>
        <begin position="695"/>
        <end position="715"/>
    </location>
</feature>
<dbReference type="GO" id="GO:0031578">
    <property type="term" value="P:mitotic spindle orientation checkpoint signaling"/>
    <property type="evidence" value="ECO:0007669"/>
    <property type="project" value="TreeGrafter"/>
</dbReference>
<feature type="compositionally biased region" description="Polar residues" evidence="1">
    <location>
        <begin position="430"/>
        <end position="440"/>
    </location>
</feature>
<dbReference type="OrthoDB" id="19159at2759"/>
<dbReference type="GO" id="GO:0044732">
    <property type="term" value="C:mitotic spindle pole body"/>
    <property type="evidence" value="ECO:0007669"/>
    <property type="project" value="TreeGrafter"/>
</dbReference>